<keyword evidence="7" id="KW-1185">Reference proteome</keyword>
<evidence type="ECO:0000256" key="3">
    <source>
        <dbReference type="ARBA" id="ARBA00023125"/>
    </source>
</evidence>
<protein>
    <submittedName>
        <fullName evidence="6">LysR family transcriptional regulator</fullName>
    </submittedName>
</protein>
<evidence type="ECO:0000313" key="6">
    <source>
        <dbReference type="EMBL" id="AZP04818.1"/>
    </source>
</evidence>
<dbReference type="GO" id="GO:0003677">
    <property type="term" value="F:DNA binding"/>
    <property type="evidence" value="ECO:0007669"/>
    <property type="project" value="UniProtKB-KW"/>
</dbReference>
<dbReference type="GO" id="GO:0003700">
    <property type="term" value="F:DNA-binding transcription factor activity"/>
    <property type="evidence" value="ECO:0007669"/>
    <property type="project" value="InterPro"/>
</dbReference>
<dbReference type="RefSeq" id="WP_126110591.1">
    <property type="nucleotide sequence ID" value="NZ_CP034465.1"/>
</dbReference>
<dbReference type="PANTHER" id="PTHR30419:SF25">
    <property type="entry name" value="HTH-TYPE TRANSCRIPTIONAL REGULATOR YTLI"/>
    <property type="match status" value="1"/>
</dbReference>
<dbReference type="InterPro" id="IPR036390">
    <property type="entry name" value="WH_DNA-bd_sf"/>
</dbReference>
<keyword evidence="2" id="KW-0805">Transcription regulation</keyword>
<feature type="domain" description="HTH lysR-type" evidence="5">
    <location>
        <begin position="10"/>
        <end position="62"/>
    </location>
</feature>
<reference evidence="7" key="1">
    <citation type="submission" date="2018-12" db="EMBL/GenBank/DDBJ databases">
        <title>Complete genome sequencing of Jeotgalibaca sp. H21T32.</title>
        <authorList>
            <person name="Bae J.-W."/>
            <person name="Lee S.-Y."/>
        </authorList>
    </citation>
    <scope>NUCLEOTIDE SEQUENCE [LARGE SCALE GENOMIC DNA]</scope>
    <source>
        <strain evidence="7">H21T32</strain>
    </source>
</reference>
<gene>
    <name evidence="6" type="ORF">EJN90_09310</name>
</gene>
<dbReference type="GO" id="GO:0005829">
    <property type="term" value="C:cytosol"/>
    <property type="evidence" value="ECO:0007669"/>
    <property type="project" value="TreeGrafter"/>
</dbReference>
<dbReference type="PANTHER" id="PTHR30419">
    <property type="entry name" value="HTH-TYPE TRANSCRIPTIONAL REGULATOR YBHD"/>
    <property type="match status" value="1"/>
</dbReference>
<dbReference type="Gene3D" id="3.40.190.290">
    <property type="match status" value="1"/>
</dbReference>
<evidence type="ECO:0000256" key="1">
    <source>
        <dbReference type="ARBA" id="ARBA00009437"/>
    </source>
</evidence>
<dbReference type="EMBL" id="CP034465">
    <property type="protein sequence ID" value="AZP04818.1"/>
    <property type="molecule type" value="Genomic_DNA"/>
</dbReference>
<proteinExistence type="inferred from homology"/>
<evidence type="ECO:0000256" key="2">
    <source>
        <dbReference type="ARBA" id="ARBA00023015"/>
    </source>
</evidence>
<keyword evidence="3" id="KW-0238">DNA-binding</keyword>
<dbReference type="SUPFAM" id="SSF46785">
    <property type="entry name" value="Winged helix' DNA-binding domain"/>
    <property type="match status" value="1"/>
</dbReference>
<evidence type="ECO:0000313" key="7">
    <source>
        <dbReference type="Proteomes" id="UP000273326"/>
    </source>
</evidence>
<keyword evidence="4" id="KW-0804">Transcription</keyword>
<evidence type="ECO:0000256" key="4">
    <source>
        <dbReference type="ARBA" id="ARBA00023163"/>
    </source>
</evidence>
<dbReference type="OrthoDB" id="9778774at2"/>
<dbReference type="PROSITE" id="PS50931">
    <property type="entry name" value="HTH_LYSR"/>
    <property type="match status" value="1"/>
</dbReference>
<dbReference type="PRINTS" id="PR00039">
    <property type="entry name" value="HTHLYSR"/>
</dbReference>
<dbReference type="InterPro" id="IPR050950">
    <property type="entry name" value="HTH-type_LysR_regulators"/>
</dbReference>
<name>A0A3Q9BL81_9LACT</name>
<dbReference type="Gene3D" id="1.10.10.10">
    <property type="entry name" value="Winged helix-like DNA-binding domain superfamily/Winged helix DNA-binding domain"/>
    <property type="match status" value="1"/>
</dbReference>
<organism evidence="6 7">
    <name type="scientific">Jeotgalibaca ciconiae</name>
    <dbReference type="NCBI Taxonomy" id="2496265"/>
    <lineage>
        <taxon>Bacteria</taxon>
        <taxon>Bacillati</taxon>
        <taxon>Bacillota</taxon>
        <taxon>Bacilli</taxon>
        <taxon>Lactobacillales</taxon>
        <taxon>Carnobacteriaceae</taxon>
        <taxon>Jeotgalibaca</taxon>
    </lineage>
</organism>
<evidence type="ECO:0000259" key="5">
    <source>
        <dbReference type="PROSITE" id="PS50931"/>
    </source>
</evidence>
<dbReference type="InterPro" id="IPR005119">
    <property type="entry name" value="LysR_subst-bd"/>
</dbReference>
<dbReference type="Pfam" id="PF03466">
    <property type="entry name" value="LysR_substrate"/>
    <property type="match status" value="1"/>
</dbReference>
<dbReference type="SUPFAM" id="SSF53850">
    <property type="entry name" value="Periplasmic binding protein-like II"/>
    <property type="match status" value="1"/>
</dbReference>
<comment type="similarity">
    <text evidence="1">Belongs to the LysR transcriptional regulatory family.</text>
</comment>
<dbReference type="AlphaFoldDB" id="A0A3Q9BL81"/>
<dbReference type="KEGG" id="jeh:EJN90_09310"/>
<dbReference type="Proteomes" id="UP000273326">
    <property type="component" value="Chromosome"/>
</dbReference>
<dbReference type="InterPro" id="IPR036388">
    <property type="entry name" value="WH-like_DNA-bd_sf"/>
</dbReference>
<dbReference type="CDD" id="cd05466">
    <property type="entry name" value="PBP2_LTTR_substrate"/>
    <property type="match status" value="1"/>
</dbReference>
<sequence length="315" mass="36405">MTEMNSPEMLQYLNTLLKQGNYTKAAKELYISQPYLTQVIKRVEKNLGIAIINRQSSPLQLTEAGREYYRYLSSLENEQDVFRKRIAKYSSTEQTVIRIGILSSLGTYLLPLFLPEYLKEYPQVHIELHEEFPHYNEQKALNGELDFFIGQNPEALSPNLTIYSRGKHRYFAIIPESASVYQEGEYFLNPQSISLKKLLQEKLVLTTHGSAIRRQVDYLVKKLNIQPDIILESNNIFTVAELAKENLGVTFVPESVPLGETNNRFNIYPMPLDFISLDYFIAHSANKTLNSDEEKLIAAFMDHLQFNLHEDELDQ</sequence>
<dbReference type="Pfam" id="PF00126">
    <property type="entry name" value="HTH_1"/>
    <property type="match status" value="1"/>
</dbReference>
<dbReference type="InterPro" id="IPR000847">
    <property type="entry name" value="LysR_HTH_N"/>
</dbReference>
<accession>A0A3Q9BL81</accession>